<dbReference type="AlphaFoldDB" id="A0A8H3U9M8"/>
<feature type="region of interest" description="Disordered" evidence="1">
    <location>
        <begin position="842"/>
        <end position="891"/>
    </location>
</feature>
<accession>A0A8H3U9M8</accession>
<evidence type="ECO:0000313" key="3">
    <source>
        <dbReference type="Proteomes" id="UP000433883"/>
    </source>
</evidence>
<comment type="caution">
    <text evidence="2">The sequence shown here is derived from an EMBL/GenBank/DDBJ whole genome shotgun (WGS) entry which is preliminary data.</text>
</comment>
<organism evidence="2 3">
    <name type="scientific">Venturia inaequalis</name>
    <name type="common">Apple scab fungus</name>
    <dbReference type="NCBI Taxonomy" id="5025"/>
    <lineage>
        <taxon>Eukaryota</taxon>
        <taxon>Fungi</taxon>
        <taxon>Dikarya</taxon>
        <taxon>Ascomycota</taxon>
        <taxon>Pezizomycotina</taxon>
        <taxon>Dothideomycetes</taxon>
        <taxon>Pleosporomycetidae</taxon>
        <taxon>Venturiales</taxon>
        <taxon>Venturiaceae</taxon>
        <taxon>Venturia</taxon>
    </lineage>
</organism>
<reference evidence="2 3" key="1">
    <citation type="submission" date="2019-11" db="EMBL/GenBank/DDBJ databases">
        <title>Venturia inaequalis Genome Resource.</title>
        <authorList>
            <person name="Lichtner F.J."/>
        </authorList>
    </citation>
    <scope>NUCLEOTIDE SEQUENCE [LARGE SCALE GENOMIC DNA]</scope>
    <source>
        <strain evidence="2">Bline_iso_100314</strain>
    </source>
</reference>
<feature type="compositionally biased region" description="Basic and acidic residues" evidence="1">
    <location>
        <begin position="842"/>
        <end position="857"/>
    </location>
</feature>
<evidence type="ECO:0000313" key="2">
    <source>
        <dbReference type="EMBL" id="KAE9964699.1"/>
    </source>
</evidence>
<dbReference type="Proteomes" id="UP000433883">
    <property type="component" value="Unassembled WGS sequence"/>
</dbReference>
<dbReference type="PANTHER" id="PTHR38790:SF4">
    <property type="entry name" value="2EXR DOMAIN-CONTAINING PROTEIN"/>
    <property type="match status" value="1"/>
</dbReference>
<sequence length="891" mass="104060">MPIAVKPTAANNTRFQADLSAPCRLLSLPRELREKIWSLVLLQGTERYLRPLFANTSWRTVGAIDSDHCKELLAVWSANWTKRKIDLLLVNKHLYRESGRIFWRKNEFRFHEWSDLCNLPFVRGRECRDLQVASGFTWNNARFSRFRSIRRVSLVGGSWCDQIEYGPTDLDELDRTRYYSAGVANFLVGFPNLEELLLGVGMVSTFMDSSTELGQRWQSILNVLRRSCGTLKVNFRHFLDDDREHWWENGVQAKATISLTAKGALPLRETVWTLQDLAIMAQVWIDTQDPVQSVKFYCRGVEHRVWFIGMPQDVVSPIARERRRKAQAKELKHAQHVREGCTCQDCKAIEEKIKEDRLRRMTPLQKNLRPGQTSARAQLQPKWARQTDLSYDEGDVVEAQETVSINGMKAFRADLQSPCRLLGLPKELREGIWSLVFLDPVDRYEPPRFSNTNWLNAYGSVQDWNPDVKYQRTKVFLAGNRKPRDLALLRVNKFVFREAGRLFFRNSEFRFQDWNIFSRLWRAKDEQDVSQRIPSSDIMRTSPYFQTSFRDFQLDLSRFRQNLSLKPKRFNRARLLAHISLVGADWDDQLFRPWRRRDLVLTKYYAGTVPYMLVMFPNLRQLDVGAAMLREFADYASVTGQRWQPVMNILRRNRGSLKAVLTDELKDTQRAWLFRQVRLETSITIPARGKMPLREASWTLEEISAAVQLKINQSAPAPTMAVSCRGKKHSVILLGIPQKVSDFHKHKAFNKWQAKKLRRAQQYERFPPPGIRGITMKCNCRACKYRKKVQKARASLTKEFKQYGGRQPKWAKHMDLSFHEGDEGDDDDDRCIKSWRNGRPKWAREARMEEERERKQLAGDSGDGDAIGNEHEHEYEYEVYVPPPLSPPPHW</sequence>
<protein>
    <submittedName>
        <fullName evidence="2">Uncharacterized protein</fullName>
    </submittedName>
</protein>
<proteinExistence type="predicted"/>
<gene>
    <name evidence="2" type="ORF">BLS_008126</name>
</gene>
<dbReference type="PANTHER" id="PTHR38790">
    <property type="entry name" value="2EXR DOMAIN-CONTAINING PROTEIN-RELATED"/>
    <property type="match status" value="1"/>
</dbReference>
<name>A0A8H3U9M8_VENIN</name>
<evidence type="ECO:0000256" key="1">
    <source>
        <dbReference type="SAM" id="MobiDB-lite"/>
    </source>
</evidence>
<dbReference type="EMBL" id="WNWQ01000675">
    <property type="protein sequence ID" value="KAE9964699.1"/>
    <property type="molecule type" value="Genomic_DNA"/>
</dbReference>
<feature type="compositionally biased region" description="Pro residues" evidence="1">
    <location>
        <begin position="881"/>
        <end position="891"/>
    </location>
</feature>